<dbReference type="Proteomes" id="UP000824164">
    <property type="component" value="Unassembled WGS sequence"/>
</dbReference>
<feature type="transmembrane region" description="Helical" evidence="6">
    <location>
        <begin position="199"/>
        <end position="217"/>
    </location>
</feature>
<feature type="transmembrane region" description="Helical" evidence="6">
    <location>
        <begin position="229"/>
        <end position="257"/>
    </location>
</feature>
<protein>
    <submittedName>
        <fullName evidence="8">ABC transporter permease</fullName>
    </submittedName>
</protein>
<comment type="caution">
    <text evidence="8">The sequence shown here is derived from an EMBL/GenBank/DDBJ whole genome shotgun (WGS) entry which is preliminary data.</text>
</comment>
<name>A0A9D1HFH7_9FIRM</name>
<dbReference type="GO" id="GO:0005886">
    <property type="term" value="C:plasma membrane"/>
    <property type="evidence" value="ECO:0007669"/>
    <property type="project" value="UniProtKB-SubCell"/>
</dbReference>
<dbReference type="AlphaFoldDB" id="A0A9D1HFH7"/>
<proteinExistence type="inferred from homology"/>
<evidence type="ECO:0000256" key="2">
    <source>
        <dbReference type="ARBA" id="ARBA00022475"/>
    </source>
</evidence>
<dbReference type="Pfam" id="PF02687">
    <property type="entry name" value="FtsX"/>
    <property type="match status" value="2"/>
</dbReference>
<comment type="similarity">
    <text evidence="6">Belongs to the ABC-4 integral membrane protein family.</text>
</comment>
<feature type="transmembrane region" description="Helical" evidence="6">
    <location>
        <begin position="156"/>
        <end position="178"/>
    </location>
</feature>
<feature type="transmembrane region" description="Helical" evidence="6">
    <location>
        <begin position="643"/>
        <end position="664"/>
    </location>
</feature>
<feature type="transmembrane region" description="Helical" evidence="6">
    <location>
        <begin position="62"/>
        <end position="82"/>
    </location>
</feature>
<feature type="transmembrane region" description="Helical" evidence="6">
    <location>
        <begin position="285"/>
        <end position="310"/>
    </location>
</feature>
<keyword evidence="3 6" id="KW-0812">Transmembrane</keyword>
<dbReference type="InterPro" id="IPR027022">
    <property type="entry name" value="ABC_permease_BceB-typ"/>
</dbReference>
<feature type="transmembrane region" description="Helical" evidence="6">
    <location>
        <begin position="548"/>
        <end position="575"/>
    </location>
</feature>
<dbReference type="PANTHER" id="PTHR46795:SF3">
    <property type="entry name" value="ABC TRANSPORTER PERMEASE"/>
    <property type="match status" value="1"/>
</dbReference>
<accession>A0A9D1HFH7</accession>
<feature type="transmembrane region" description="Helical" evidence="6">
    <location>
        <begin position="21"/>
        <end position="42"/>
    </location>
</feature>
<evidence type="ECO:0000256" key="6">
    <source>
        <dbReference type="PIRNR" id="PIRNR018968"/>
    </source>
</evidence>
<dbReference type="InterPro" id="IPR052536">
    <property type="entry name" value="ABC-4_Integral_Memb_Prot"/>
</dbReference>
<dbReference type="InterPro" id="IPR003838">
    <property type="entry name" value="ABC3_permease_C"/>
</dbReference>
<evidence type="ECO:0000313" key="8">
    <source>
        <dbReference type="EMBL" id="HIU02258.1"/>
    </source>
</evidence>
<keyword evidence="2 6" id="KW-1003">Cell membrane</keyword>
<evidence type="ECO:0000256" key="1">
    <source>
        <dbReference type="ARBA" id="ARBA00004651"/>
    </source>
</evidence>
<reference evidence="8" key="1">
    <citation type="submission" date="2020-10" db="EMBL/GenBank/DDBJ databases">
        <authorList>
            <person name="Gilroy R."/>
        </authorList>
    </citation>
    <scope>NUCLEOTIDE SEQUENCE</scope>
    <source>
        <strain evidence="8">CHK187-14744</strain>
    </source>
</reference>
<evidence type="ECO:0000259" key="7">
    <source>
        <dbReference type="Pfam" id="PF02687"/>
    </source>
</evidence>
<gene>
    <name evidence="8" type="ORF">IAB63_03275</name>
</gene>
<dbReference type="PANTHER" id="PTHR46795">
    <property type="entry name" value="ABC TRANSPORTER PERMEASE-RELATED-RELATED"/>
    <property type="match status" value="1"/>
</dbReference>
<feature type="transmembrane region" description="Helical" evidence="6">
    <location>
        <begin position="103"/>
        <end position="129"/>
    </location>
</feature>
<feature type="domain" description="ABC3 transporter permease C-terminal" evidence="7">
    <location>
        <begin position="64"/>
        <end position="173"/>
    </location>
</feature>
<keyword evidence="4 6" id="KW-1133">Transmembrane helix</keyword>
<dbReference type="GO" id="GO:0055085">
    <property type="term" value="P:transmembrane transport"/>
    <property type="evidence" value="ECO:0007669"/>
    <property type="project" value="UniProtKB-UniRule"/>
</dbReference>
<evidence type="ECO:0000256" key="4">
    <source>
        <dbReference type="ARBA" id="ARBA00022989"/>
    </source>
</evidence>
<comment type="subcellular location">
    <subcellularLocation>
        <location evidence="1 6">Cell membrane</location>
        <topology evidence="1 6">Multi-pass membrane protein</topology>
    </subcellularLocation>
</comment>
<evidence type="ECO:0000313" key="9">
    <source>
        <dbReference type="Proteomes" id="UP000824164"/>
    </source>
</evidence>
<feature type="transmembrane region" description="Helical" evidence="6">
    <location>
        <begin position="609"/>
        <end position="631"/>
    </location>
</feature>
<keyword evidence="6" id="KW-0813">Transport</keyword>
<evidence type="ECO:0000256" key="5">
    <source>
        <dbReference type="ARBA" id="ARBA00023136"/>
    </source>
</evidence>
<feature type="domain" description="ABC3 transporter permease C-terminal" evidence="7">
    <location>
        <begin position="560"/>
        <end position="666"/>
    </location>
</feature>
<dbReference type="EMBL" id="DVLT01000022">
    <property type="protein sequence ID" value="HIU02258.1"/>
    <property type="molecule type" value="Genomic_DNA"/>
</dbReference>
<evidence type="ECO:0000256" key="3">
    <source>
        <dbReference type="ARBA" id="ARBA00022692"/>
    </source>
</evidence>
<dbReference type="PIRSF" id="PIRSF018968">
    <property type="entry name" value="ABC_permease_BceB"/>
    <property type="match status" value="1"/>
</dbReference>
<reference evidence="8" key="2">
    <citation type="journal article" date="2021" name="PeerJ">
        <title>Extensive microbial diversity within the chicken gut microbiome revealed by metagenomics and culture.</title>
        <authorList>
            <person name="Gilroy R."/>
            <person name="Ravi A."/>
            <person name="Getino M."/>
            <person name="Pursley I."/>
            <person name="Horton D.L."/>
            <person name="Alikhan N.F."/>
            <person name="Baker D."/>
            <person name="Gharbi K."/>
            <person name="Hall N."/>
            <person name="Watson M."/>
            <person name="Adriaenssens E.M."/>
            <person name="Foster-Nyarko E."/>
            <person name="Jarju S."/>
            <person name="Secka A."/>
            <person name="Antonio M."/>
            <person name="Oren A."/>
            <person name="Chaudhuri R.R."/>
            <person name="La Ragione R."/>
            <person name="Hildebrand F."/>
            <person name="Pallen M.J."/>
        </authorList>
    </citation>
    <scope>NUCLEOTIDE SEQUENCE</scope>
    <source>
        <strain evidence="8">CHK187-14744</strain>
    </source>
</reference>
<sequence>MRRGFYRRLAWTGIKKNKKLYLPYILTCVGMVMMCYIISFLAQNKTFAAVPGGSSLQGFLNLGFGVMCVFALIFLFYTNSFLIRRRKKEFGLYNILGMGKGNLARVLCWETVIIAVMTLACGLFFGILFSKFAEMGMMKILGSTADFSFTVGAKSIYQTVLLFLGIYFVIFLNTLRQVHLTNPIELLHSENAGEKPPKANWLLAVLGAILLAVAYYMAVTIEDPISAMIYFFVAVVMVIVATYLLFVAGSVTFCRLLQKKKNYYYKTNHFVSISSMVYRMKRNGAGLASICILCTMVLVMISSTACLYVGTEDSLRTRYPRNLNLNGVVSSTDMLDSDYKQKVRDAVEEISSANGAHVENVLDYRLAGFGGYLTGDKMELELPDSVDNLSAVSDIWQAFLVPLEDYNALMGTEETLEPGEAIIYTTKEQRYDHDTLNIGDTVTLTVKKQADGFVDNGVDAMQVMPSMYIFVPNFEEVATPLMEKWNHNMNVVDLNWVYAFDLDCDDDTQIRIHEQLLERLAAMENELGEDAYFHILIESVAMERYDFYGLYGGLFFLGILLGIVFIFAAVLIIYYKQVSEGYEDQSRFEIMQKVGMTKKEIRKSINSQILTVFFLPLILAGVHLIFAFPIIRKLLLLFNLTNMRLLITAMIGCFLIFALFYMFVYRVTSKAYFNIVSGARGAHA</sequence>
<organism evidence="8 9">
    <name type="scientific">Candidatus Onthocola gallistercoris</name>
    <dbReference type="NCBI Taxonomy" id="2840876"/>
    <lineage>
        <taxon>Bacteria</taxon>
        <taxon>Bacillati</taxon>
        <taxon>Bacillota</taxon>
        <taxon>Bacilli</taxon>
        <taxon>Candidatus Onthocola</taxon>
    </lineage>
</organism>
<keyword evidence="5 6" id="KW-0472">Membrane</keyword>